<dbReference type="AlphaFoldDB" id="A0A8R7VF97"/>
<dbReference type="Proteomes" id="UP000015106">
    <property type="component" value="Unassembled WGS sequence"/>
</dbReference>
<accession>A0A8R7VF97</accession>
<evidence type="ECO:0000256" key="1">
    <source>
        <dbReference type="SAM" id="MobiDB-lite"/>
    </source>
</evidence>
<keyword evidence="3" id="KW-1185">Reference proteome</keyword>
<evidence type="ECO:0000313" key="2">
    <source>
        <dbReference type="EnsemblPlants" id="TuG1812U0000048000.01.T01"/>
    </source>
</evidence>
<sequence length="124" mass="13318">MFTTLAPKSQPSRGLRHNYTPLRPCITSSARVEDIVGPVEQTPAPPSKNPSRRLPPRFYAAPSGSSQTQHPAPPSPPRPGRRSHAREDGAGPTPCFGPREEVAGSHLGRLCISPTTLLVPVQRS</sequence>
<evidence type="ECO:0000313" key="3">
    <source>
        <dbReference type="Proteomes" id="UP000015106"/>
    </source>
</evidence>
<feature type="compositionally biased region" description="Polar residues" evidence="1">
    <location>
        <begin position="1"/>
        <end position="12"/>
    </location>
</feature>
<feature type="region of interest" description="Disordered" evidence="1">
    <location>
        <begin position="1"/>
        <end position="108"/>
    </location>
</feature>
<reference evidence="3" key="1">
    <citation type="journal article" date="2013" name="Nature">
        <title>Draft genome of the wheat A-genome progenitor Triticum urartu.</title>
        <authorList>
            <person name="Ling H.Q."/>
            <person name="Zhao S."/>
            <person name="Liu D."/>
            <person name="Wang J."/>
            <person name="Sun H."/>
            <person name="Zhang C."/>
            <person name="Fan H."/>
            <person name="Li D."/>
            <person name="Dong L."/>
            <person name="Tao Y."/>
            <person name="Gao C."/>
            <person name="Wu H."/>
            <person name="Li Y."/>
            <person name="Cui Y."/>
            <person name="Guo X."/>
            <person name="Zheng S."/>
            <person name="Wang B."/>
            <person name="Yu K."/>
            <person name="Liang Q."/>
            <person name="Yang W."/>
            <person name="Lou X."/>
            <person name="Chen J."/>
            <person name="Feng M."/>
            <person name="Jian J."/>
            <person name="Zhang X."/>
            <person name="Luo G."/>
            <person name="Jiang Y."/>
            <person name="Liu J."/>
            <person name="Wang Z."/>
            <person name="Sha Y."/>
            <person name="Zhang B."/>
            <person name="Wu H."/>
            <person name="Tang D."/>
            <person name="Shen Q."/>
            <person name="Xue P."/>
            <person name="Zou S."/>
            <person name="Wang X."/>
            <person name="Liu X."/>
            <person name="Wang F."/>
            <person name="Yang Y."/>
            <person name="An X."/>
            <person name="Dong Z."/>
            <person name="Zhang K."/>
            <person name="Zhang X."/>
            <person name="Luo M.C."/>
            <person name="Dvorak J."/>
            <person name="Tong Y."/>
            <person name="Wang J."/>
            <person name="Yang H."/>
            <person name="Li Z."/>
            <person name="Wang D."/>
            <person name="Zhang A."/>
            <person name="Wang J."/>
        </authorList>
    </citation>
    <scope>NUCLEOTIDE SEQUENCE</scope>
    <source>
        <strain evidence="3">cv. G1812</strain>
    </source>
</reference>
<name>A0A8R7VF97_TRIUA</name>
<protein>
    <submittedName>
        <fullName evidence="2">Uncharacterized protein</fullName>
    </submittedName>
</protein>
<reference evidence="2" key="2">
    <citation type="submission" date="2022-06" db="UniProtKB">
        <authorList>
            <consortium name="EnsemblPlants"/>
        </authorList>
    </citation>
    <scope>IDENTIFICATION</scope>
</reference>
<proteinExistence type="predicted"/>
<dbReference type="Gramene" id="TuG1812U0000048000.01.T01">
    <property type="protein sequence ID" value="TuG1812U0000048000.01.T01"/>
    <property type="gene ID" value="TuG1812U0000048000.01"/>
</dbReference>
<dbReference type="EnsemblPlants" id="TuG1812U0000048000.01.T01">
    <property type="protein sequence ID" value="TuG1812U0000048000.01.T01"/>
    <property type="gene ID" value="TuG1812U0000048000.01"/>
</dbReference>
<organism evidence="2 3">
    <name type="scientific">Triticum urartu</name>
    <name type="common">Red wild einkorn</name>
    <name type="synonym">Crithodium urartu</name>
    <dbReference type="NCBI Taxonomy" id="4572"/>
    <lineage>
        <taxon>Eukaryota</taxon>
        <taxon>Viridiplantae</taxon>
        <taxon>Streptophyta</taxon>
        <taxon>Embryophyta</taxon>
        <taxon>Tracheophyta</taxon>
        <taxon>Spermatophyta</taxon>
        <taxon>Magnoliopsida</taxon>
        <taxon>Liliopsida</taxon>
        <taxon>Poales</taxon>
        <taxon>Poaceae</taxon>
        <taxon>BOP clade</taxon>
        <taxon>Pooideae</taxon>
        <taxon>Triticodae</taxon>
        <taxon>Triticeae</taxon>
        <taxon>Triticinae</taxon>
        <taxon>Triticum</taxon>
    </lineage>
</organism>